<dbReference type="InterPro" id="IPR013216">
    <property type="entry name" value="Methyltransf_11"/>
</dbReference>
<reference evidence="2 3" key="1">
    <citation type="journal article" date="2018" name="J. Microbiol.">
        <title>Leifsonia flava sp. nov., a novel actinobacterium isolated from the rhizosphere of Aquilegia viridiflora.</title>
        <authorList>
            <person name="Cai Y."/>
            <person name="Tao W.Z."/>
            <person name="Ma Y.J."/>
            <person name="Cheng J."/>
            <person name="Zhang M.Y."/>
            <person name="Zhang Y.X."/>
        </authorList>
    </citation>
    <scope>NUCLEOTIDE SEQUENCE [LARGE SCALE GENOMIC DNA]</scope>
    <source>
        <strain evidence="2 3">SYP-B2174</strain>
    </source>
</reference>
<evidence type="ECO:0000259" key="1">
    <source>
        <dbReference type="Pfam" id="PF08241"/>
    </source>
</evidence>
<dbReference type="GO" id="GO:0032259">
    <property type="term" value="P:methylation"/>
    <property type="evidence" value="ECO:0007669"/>
    <property type="project" value="UniProtKB-KW"/>
</dbReference>
<dbReference type="CDD" id="cd02440">
    <property type="entry name" value="AdoMet_MTases"/>
    <property type="match status" value="1"/>
</dbReference>
<keyword evidence="2" id="KW-0489">Methyltransferase</keyword>
<sequence>MPRSDAAFEGSIPVLYERYLSPMLFQPYAIDIAERIAPLAPRRLLETAAGTGVVTRELERVLGEDTAITATDLNQAMIDVATTTAGSGHATWTQCDAMALPFQGNSFDLVACQFGVMFFPERIRAYREAARVLARDGAFIFTVWDSLAVNDVTRIIAEALAARYPDDPPSFIERVPFGYFDVDLIRSELIESGFSEVAAETVTLPSRAGSARDAAIGVCQGSPVKAEIESREADGLQAATEGAAQALVARFGSGRLESSMQAITMTARL</sequence>
<dbReference type="Gene3D" id="3.40.50.150">
    <property type="entry name" value="Vaccinia Virus protein VP39"/>
    <property type="match status" value="1"/>
</dbReference>
<dbReference type="AlphaFoldDB" id="A0A4Y9R6B3"/>
<name>A0A4Y9R6B3_9MICO</name>
<dbReference type="EMBL" id="SPQZ01000001">
    <property type="protein sequence ID" value="TFV99880.1"/>
    <property type="molecule type" value="Genomic_DNA"/>
</dbReference>
<dbReference type="GO" id="GO:0008757">
    <property type="term" value="F:S-adenosylmethionine-dependent methyltransferase activity"/>
    <property type="evidence" value="ECO:0007669"/>
    <property type="project" value="InterPro"/>
</dbReference>
<dbReference type="Proteomes" id="UP000298127">
    <property type="component" value="Unassembled WGS sequence"/>
</dbReference>
<dbReference type="Pfam" id="PF08241">
    <property type="entry name" value="Methyltransf_11"/>
    <property type="match status" value="1"/>
</dbReference>
<dbReference type="RefSeq" id="WP_135118776.1">
    <property type="nucleotide sequence ID" value="NZ_SPQZ01000001.1"/>
</dbReference>
<accession>A0A4Y9R6B3</accession>
<comment type="caution">
    <text evidence="2">The sequence shown here is derived from an EMBL/GenBank/DDBJ whole genome shotgun (WGS) entry which is preliminary data.</text>
</comment>
<dbReference type="InterPro" id="IPR029063">
    <property type="entry name" value="SAM-dependent_MTases_sf"/>
</dbReference>
<proteinExistence type="predicted"/>
<keyword evidence="3" id="KW-1185">Reference proteome</keyword>
<protein>
    <submittedName>
        <fullName evidence="2">Methyltransferase domain-containing protein</fullName>
    </submittedName>
</protein>
<keyword evidence="2" id="KW-0808">Transferase</keyword>
<dbReference type="PANTHER" id="PTHR43591">
    <property type="entry name" value="METHYLTRANSFERASE"/>
    <property type="match status" value="1"/>
</dbReference>
<feature type="domain" description="Methyltransferase type 11" evidence="1">
    <location>
        <begin position="45"/>
        <end position="141"/>
    </location>
</feature>
<dbReference type="SUPFAM" id="SSF53335">
    <property type="entry name" value="S-adenosyl-L-methionine-dependent methyltransferases"/>
    <property type="match status" value="1"/>
</dbReference>
<organism evidence="2 3">
    <name type="scientific">Orlajensenia leifsoniae</name>
    <dbReference type="NCBI Taxonomy" id="2561933"/>
    <lineage>
        <taxon>Bacteria</taxon>
        <taxon>Bacillati</taxon>
        <taxon>Actinomycetota</taxon>
        <taxon>Actinomycetes</taxon>
        <taxon>Micrococcales</taxon>
        <taxon>Microbacteriaceae</taxon>
        <taxon>Orlajensenia</taxon>
    </lineage>
</organism>
<evidence type="ECO:0000313" key="3">
    <source>
        <dbReference type="Proteomes" id="UP000298127"/>
    </source>
</evidence>
<evidence type="ECO:0000313" key="2">
    <source>
        <dbReference type="EMBL" id="TFV99880.1"/>
    </source>
</evidence>
<gene>
    <name evidence="2" type="ORF">E4M00_01350</name>
</gene>